<feature type="region of interest" description="Disordered" evidence="8">
    <location>
        <begin position="517"/>
        <end position="565"/>
    </location>
</feature>
<proteinExistence type="inferred from homology"/>
<keyword evidence="7 9" id="KW-0472">Membrane</keyword>
<keyword evidence="11" id="KW-1185">Reference proteome</keyword>
<dbReference type="GO" id="GO:0005886">
    <property type="term" value="C:plasma membrane"/>
    <property type="evidence" value="ECO:0007669"/>
    <property type="project" value="UniProtKB-SubCell"/>
</dbReference>
<comment type="similarity">
    <text evidence="2">Belongs to the BCCT transporter (TC 2.A.15) family.</text>
</comment>
<evidence type="ECO:0000256" key="8">
    <source>
        <dbReference type="SAM" id="MobiDB-lite"/>
    </source>
</evidence>
<evidence type="ECO:0000256" key="7">
    <source>
        <dbReference type="ARBA" id="ARBA00023136"/>
    </source>
</evidence>
<evidence type="ECO:0000256" key="1">
    <source>
        <dbReference type="ARBA" id="ARBA00004651"/>
    </source>
</evidence>
<evidence type="ECO:0000313" key="10">
    <source>
        <dbReference type="EMBL" id="EAR20975.1"/>
    </source>
</evidence>
<evidence type="ECO:0000256" key="6">
    <source>
        <dbReference type="ARBA" id="ARBA00022989"/>
    </source>
</evidence>
<evidence type="ECO:0000256" key="4">
    <source>
        <dbReference type="ARBA" id="ARBA00022475"/>
    </source>
</evidence>
<evidence type="ECO:0000313" key="11">
    <source>
        <dbReference type="Proteomes" id="UP000003374"/>
    </source>
</evidence>
<feature type="transmembrane region" description="Helical" evidence="9">
    <location>
        <begin position="321"/>
        <end position="343"/>
    </location>
</feature>
<dbReference type="RefSeq" id="WP_004998620.1">
    <property type="nucleotide sequence ID" value="NZ_CH672427.1"/>
</dbReference>
<feature type="transmembrane region" description="Helical" evidence="9">
    <location>
        <begin position="94"/>
        <end position="114"/>
    </location>
</feature>
<reference evidence="10 11" key="1">
    <citation type="submission" date="2006-02" db="EMBL/GenBank/DDBJ databases">
        <authorList>
            <person name="Waterbury J."/>
            <person name="Ferriera S."/>
            <person name="Johnson J."/>
            <person name="Kravitz S."/>
            <person name="Halpern A."/>
            <person name="Remington K."/>
            <person name="Beeson K."/>
            <person name="Tran B."/>
            <person name="Rogers Y.-H."/>
            <person name="Friedman R."/>
            <person name="Venter J.C."/>
        </authorList>
    </citation>
    <scope>NUCLEOTIDE SEQUENCE [LARGE SCALE GENOMIC DNA]</scope>
    <source>
        <strain evidence="10 11">Nb-231</strain>
    </source>
</reference>
<organism evidence="10 11">
    <name type="scientific">Nitrococcus mobilis Nb-231</name>
    <dbReference type="NCBI Taxonomy" id="314278"/>
    <lineage>
        <taxon>Bacteria</taxon>
        <taxon>Pseudomonadati</taxon>
        <taxon>Pseudomonadota</taxon>
        <taxon>Gammaproteobacteria</taxon>
        <taxon>Chromatiales</taxon>
        <taxon>Ectothiorhodospiraceae</taxon>
        <taxon>Nitrococcus</taxon>
    </lineage>
</organism>
<dbReference type="InterPro" id="IPR000060">
    <property type="entry name" value="BCCT_transptr"/>
</dbReference>
<dbReference type="AlphaFoldDB" id="A4BTL9"/>
<dbReference type="GO" id="GO:0022857">
    <property type="term" value="F:transmembrane transporter activity"/>
    <property type="evidence" value="ECO:0007669"/>
    <property type="project" value="InterPro"/>
</dbReference>
<dbReference type="Proteomes" id="UP000003374">
    <property type="component" value="Unassembled WGS sequence"/>
</dbReference>
<feature type="compositionally biased region" description="Basic and acidic residues" evidence="8">
    <location>
        <begin position="541"/>
        <end position="551"/>
    </location>
</feature>
<evidence type="ECO:0000256" key="5">
    <source>
        <dbReference type="ARBA" id="ARBA00022692"/>
    </source>
</evidence>
<feature type="transmembrane region" description="Helical" evidence="9">
    <location>
        <begin position="452"/>
        <end position="471"/>
    </location>
</feature>
<comment type="caution">
    <text evidence="10">The sequence shown here is derived from an EMBL/GenBank/DDBJ whole genome shotgun (WGS) entry which is preliminary data.</text>
</comment>
<feature type="transmembrane region" description="Helical" evidence="9">
    <location>
        <begin position="196"/>
        <end position="219"/>
    </location>
</feature>
<dbReference type="EMBL" id="AAOF01000014">
    <property type="protein sequence ID" value="EAR20975.1"/>
    <property type="molecule type" value="Genomic_DNA"/>
</dbReference>
<keyword evidence="4" id="KW-1003">Cell membrane</keyword>
<dbReference type="NCBIfam" id="TIGR00842">
    <property type="entry name" value="bcct"/>
    <property type="match status" value="1"/>
</dbReference>
<accession>A4BTL9</accession>
<protein>
    <submittedName>
        <fullName evidence="10">Choline/carnitine/betaine transport</fullName>
    </submittedName>
</protein>
<feature type="transmembrane region" description="Helical" evidence="9">
    <location>
        <begin position="265"/>
        <end position="285"/>
    </location>
</feature>
<feature type="compositionally biased region" description="Polar residues" evidence="8">
    <location>
        <begin position="554"/>
        <end position="565"/>
    </location>
</feature>
<keyword evidence="5 9" id="KW-0812">Transmembrane</keyword>
<gene>
    <name evidence="10" type="ORF">NB231_00280</name>
</gene>
<feature type="transmembrane region" description="Helical" evidence="9">
    <location>
        <begin position="483"/>
        <end position="503"/>
    </location>
</feature>
<dbReference type="PANTHER" id="PTHR30047:SF7">
    <property type="entry name" value="HIGH-AFFINITY CHOLINE TRANSPORT PROTEIN"/>
    <property type="match status" value="1"/>
</dbReference>
<feature type="transmembrane region" description="Helical" evidence="9">
    <location>
        <begin position="404"/>
        <end position="425"/>
    </location>
</feature>
<feature type="transmembrane region" description="Helical" evidence="9">
    <location>
        <begin position="148"/>
        <end position="166"/>
    </location>
</feature>
<dbReference type="PANTHER" id="PTHR30047">
    <property type="entry name" value="HIGH-AFFINITY CHOLINE TRANSPORT PROTEIN-RELATED"/>
    <property type="match status" value="1"/>
</dbReference>
<keyword evidence="6 9" id="KW-1133">Transmembrane helix</keyword>
<dbReference type="HOGENOM" id="CLU_010118_5_0_6"/>
<evidence type="ECO:0000256" key="2">
    <source>
        <dbReference type="ARBA" id="ARBA00005658"/>
    </source>
</evidence>
<feature type="transmembrane region" description="Helical" evidence="9">
    <location>
        <begin position="350"/>
        <end position="369"/>
    </location>
</feature>
<feature type="transmembrane region" description="Helical" evidence="9">
    <location>
        <begin position="55"/>
        <end position="74"/>
    </location>
</feature>
<sequence>MPEKIRAYLNEHTNPPVFITSGLVMIMLVALAVAFPSRFGKIANDIQDFITTYFGWFYILGTTFILVFVVLLMFSRYGRIRLGPDDAKPDYATWPWVCMMFTAGMGIGLVYYSVAEPIAHFKNPPLAAGGTEQAAVIAMNYTIFHWGLHPWALYSLLGLALGYFSFRKGLPLKPAAAFYPLLGDRIYGPAGHGIDILAVFGTLFGLATSIGFGATQITAGLNVLFGIPSNLTVQLLVIATVEAVAITSIMLGIDAGIRRLSVINMWLAIGLCAFVFALGPTLHILNSIVSDTGYYLQHLPQTSLTVFPNGPGAEFQATWTLFYWGWWISWSPFVGMFIARISYGYTIRQLIAGTLLIPTGASIVWFVVFGRTALEALLDDGGNQALLTASAPKAIFVLLEQLPVTGLIAVTAAVVTITVVTLFFATSSDSGSLVVDILTNGGDPHPIWQQRLFWAVMEGLIAAVLLIAGAATGGDALGALQTGAVTTGLPFCAVLLLMCYTLYKALSQEQLPNRISMVDDRSESEESSSTCGARGQAPEQPTRRPRPEPGEKAGQSTNSATRRGR</sequence>
<dbReference type="Pfam" id="PF02028">
    <property type="entry name" value="BCCT"/>
    <property type="match status" value="1"/>
</dbReference>
<evidence type="ECO:0000256" key="3">
    <source>
        <dbReference type="ARBA" id="ARBA00022448"/>
    </source>
</evidence>
<evidence type="ECO:0000256" key="9">
    <source>
        <dbReference type="SAM" id="Phobius"/>
    </source>
</evidence>
<name>A4BTL9_9GAMM</name>
<dbReference type="OrthoDB" id="9775735at2"/>
<keyword evidence="3" id="KW-0813">Transport</keyword>
<comment type="subcellular location">
    <subcellularLocation>
        <location evidence="1">Cell membrane</location>
        <topology evidence="1">Multi-pass membrane protein</topology>
    </subcellularLocation>
</comment>
<feature type="transmembrane region" description="Helical" evidence="9">
    <location>
        <begin position="16"/>
        <end position="35"/>
    </location>
</feature>
<dbReference type="STRING" id="314278.NB231_00280"/>
<dbReference type="eggNOG" id="COG1292">
    <property type="taxonomic scope" value="Bacteria"/>
</dbReference>
<feature type="transmembrane region" description="Helical" evidence="9">
    <location>
        <begin position="231"/>
        <end position="253"/>
    </location>
</feature>